<evidence type="ECO:0000313" key="10">
    <source>
        <dbReference type="Proteomes" id="UP001634394"/>
    </source>
</evidence>
<dbReference type="Pfam" id="PF14679">
    <property type="entry name" value="FANCI_HD1"/>
    <property type="match status" value="1"/>
</dbReference>
<evidence type="ECO:0000259" key="6">
    <source>
        <dbReference type="Pfam" id="PF14678"/>
    </source>
</evidence>
<feature type="region of interest" description="Disordered" evidence="1">
    <location>
        <begin position="1231"/>
        <end position="1260"/>
    </location>
</feature>
<dbReference type="Pfam" id="PF14678">
    <property type="entry name" value="FANCI_S4"/>
    <property type="match status" value="1"/>
</dbReference>
<evidence type="ECO:0000259" key="2">
    <source>
        <dbReference type="Pfam" id="PF14674"/>
    </source>
</evidence>
<sequence length="1395" mass="156573">MDKKILQLSEENDISSLIKTLNAMEEKEVTKMIENKALRGKGDPITFVRAILNGSPPDDTVCVSRRLEVYKFCINMLQKNEMNNKQASDLVGLLMLEADSLPGPSIGELTFLYVDAVKNGSTQCGKAFELFPKLLSAMACQENILYGGSHLSGAEYKSHILNTLCSCKWDAKCVIYLAAMFRDVPLTSDELKFVIEKVLRQLKELDLQDLPALVYQLLLLSSKGHKRKVLEGIVSHFVEMDKTHKPSHQQECSEDLLDDEMSHVETLRHTEGTIILHISFAVKQDQELGKEFVKTLKGNQQNSAGKIMAPFNFALALSLSRIHRFEDQIFDILKSTILKSLKDTARQSQSFWVRELVPESCDIRSCVLETVQNSKYGWDHVVQGMVQLGFLLMDTFGPKGAFGKVDVTTPQVGPNYESCKLGAEILLNTFKAHEMVRSEILEQIFNRVVTKATSPVSHFLRLLGDTVYAAPQLILESTIKVREMFDYLSYLSPMAAEGLLTAIQPLLKLSVSLRDSLILVLRKSMFSRQLDARKIGVSGFLMILKHFRVLGGLPSSQASQAAISSSQVQVDIHARYNPSSNEALCLEILGNLRRCLTQQADIRLLLYQGLFDVLCKNTQLQTAILEILLAQLKKYYESGENINPPLKLEPCIQAQGDQVYLCEPLAHLLCCVQLCLDKVRDIQVKQRENGIDDDDNEPSSAQTELEDMMESLIQRMIDSEMEDFELDKSADFSLANSVGVKNNIFAILVLSTYEVLMEFTFTVRQYNESGCQQVLRLFENYHKLSDVLKEKVAAAAGKKGGKASAKAPHSLLSVSFVTAILQALVSDKVPSHQSSLEPLRQNVDFMKYILSVAQQKISQVQEKGECDGAEGQNKTKLFKYFSTLGNLLLTYYTKNQKKEDAKGSRTKQLLTQCLEGLASVVNIVISRYTENICQFLNEENDQEAEENMERSKEDLINHHIKKFQKLVMNILTADEDDQNLKEASCLLNIISMLVCQLPANSPSYEQVHQWVHKLCLEQTIDDLSMCKLLLSTLLSMTQKVRSTPTLLRDLSQDIHAQLGDIDQEIVIEGKTHFALVTSRSAAPTVLLLVVHHIDQELDNTEWVISHIKADTLATSDSSSSTGDEHVDLTQREDYEKSICTRLGILITAFHELVQSTIPIGNCTDILLKLVTRLYGTVTSLVKYYVTLYAHRCGHLSARFEKLVKLSGTHLTQYCYALINYIQASETEQLQQAADKPKKKKDDKKKDKKGSAASNPAKSNVMKQTRTIPNLIFAIEQYERYLIQLSKKSKVDLMEHMKLSTSRDFRINVAALENMDGDTSEDSQGSEEEEEVLEARADSHNEAGSDSDEEDRENKAPPNKKARLDEPEKAAENAPKKNGNLSSRSRLGTKAGKTHE</sequence>
<feature type="compositionally biased region" description="Acidic residues" evidence="1">
    <location>
        <begin position="1314"/>
        <end position="1331"/>
    </location>
</feature>
<evidence type="ECO:0000259" key="3">
    <source>
        <dbReference type="Pfam" id="PF14675"/>
    </source>
</evidence>
<evidence type="ECO:0000256" key="1">
    <source>
        <dbReference type="SAM" id="MobiDB-lite"/>
    </source>
</evidence>
<dbReference type="InterPro" id="IPR029308">
    <property type="entry name" value="FANCI_S1"/>
</dbReference>
<evidence type="ECO:0008006" key="11">
    <source>
        <dbReference type="Google" id="ProtNLM"/>
    </source>
</evidence>
<comment type="caution">
    <text evidence="9">The sequence shown here is derived from an EMBL/GenBank/DDBJ whole genome shotgun (WGS) entry which is preliminary data.</text>
</comment>
<feature type="domain" description="FANCI solenoid 2" evidence="4">
    <location>
        <begin position="381"/>
        <end position="541"/>
    </location>
</feature>
<feature type="compositionally biased region" description="Basic residues" evidence="1">
    <location>
        <begin position="1236"/>
        <end position="1247"/>
    </location>
</feature>
<dbReference type="Pfam" id="PF14676">
    <property type="entry name" value="FANCI_S2"/>
    <property type="match status" value="1"/>
</dbReference>
<dbReference type="Pfam" id="PF14680">
    <property type="entry name" value="FANCI_HD2"/>
    <property type="match status" value="1"/>
</dbReference>
<feature type="domain" description="FANCI solenoid 1" evidence="3">
    <location>
        <begin position="64"/>
        <end position="283"/>
    </location>
</feature>
<feature type="domain" description="FANCI solenoid 4" evidence="6">
    <location>
        <begin position="1046"/>
        <end position="1312"/>
    </location>
</feature>
<evidence type="ECO:0000259" key="7">
    <source>
        <dbReference type="Pfam" id="PF14679"/>
    </source>
</evidence>
<evidence type="ECO:0000313" key="9">
    <source>
        <dbReference type="EMBL" id="KAL3863875.1"/>
    </source>
</evidence>
<dbReference type="InterPro" id="IPR029314">
    <property type="entry name" value="FANCI_S4"/>
</dbReference>
<dbReference type="InterPro" id="IPR029310">
    <property type="entry name" value="FANCI_HD1"/>
</dbReference>
<gene>
    <name evidence="9" type="ORF">ACJMK2_005602</name>
</gene>
<feature type="domain" description="FANCI helical" evidence="7">
    <location>
        <begin position="287"/>
        <end position="373"/>
    </location>
</feature>
<dbReference type="Pfam" id="PF14677">
    <property type="entry name" value="FANCI_S3"/>
    <property type="match status" value="1"/>
</dbReference>
<dbReference type="PANTHER" id="PTHR21818:SF0">
    <property type="entry name" value="FANCONI ANEMIA GROUP I PROTEIN"/>
    <property type="match status" value="1"/>
</dbReference>
<feature type="compositionally biased region" description="Polar residues" evidence="1">
    <location>
        <begin position="1251"/>
        <end position="1260"/>
    </location>
</feature>
<proteinExistence type="predicted"/>
<feature type="domain" description="FANCI solenoid 3" evidence="5">
    <location>
        <begin position="811"/>
        <end position="1031"/>
    </location>
</feature>
<feature type="domain" description="FANCI helical" evidence="8">
    <location>
        <begin position="557"/>
        <end position="789"/>
    </location>
</feature>
<feature type="region of interest" description="Disordered" evidence="1">
    <location>
        <begin position="1314"/>
        <end position="1395"/>
    </location>
</feature>
<feature type="compositionally biased region" description="Basic and acidic residues" evidence="1">
    <location>
        <begin position="1361"/>
        <end position="1374"/>
    </location>
</feature>
<dbReference type="InterPro" id="IPR029305">
    <property type="entry name" value="FANCI_S1-cap"/>
</dbReference>
<feature type="compositionally biased region" description="Basic and acidic residues" evidence="1">
    <location>
        <begin position="1332"/>
        <end position="1342"/>
    </location>
</feature>
<evidence type="ECO:0000259" key="5">
    <source>
        <dbReference type="Pfam" id="PF14677"/>
    </source>
</evidence>
<dbReference type="Pfam" id="PF14675">
    <property type="entry name" value="FANCI_S1"/>
    <property type="match status" value="1"/>
</dbReference>
<dbReference type="Pfam" id="PF14674">
    <property type="entry name" value="FANCI_S1-cap"/>
    <property type="match status" value="1"/>
</dbReference>
<dbReference type="PANTHER" id="PTHR21818">
    <property type="entry name" value="BC025462 PROTEIN"/>
    <property type="match status" value="1"/>
</dbReference>
<feature type="domain" description="FANCI solenoid 1 cap" evidence="2">
    <location>
        <begin position="1"/>
        <end position="54"/>
    </location>
</feature>
<dbReference type="CDD" id="cd11720">
    <property type="entry name" value="FANCI"/>
    <property type="match status" value="1"/>
</dbReference>
<dbReference type="InterPro" id="IPR029315">
    <property type="entry name" value="FANCI_S2"/>
</dbReference>
<accession>A0ABD3VU32</accession>
<dbReference type="InterPro" id="IPR026171">
    <property type="entry name" value="FANCI"/>
</dbReference>
<dbReference type="Proteomes" id="UP001634394">
    <property type="component" value="Unassembled WGS sequence"/>
</dbReference>
<protein>
    <recommendedName>
        <fullName evidence="11">Fanconi anemia group I protein</fullName>
    </recommendedName>
</protein>
<evidence type="ECO:0000259" key="4">
    <source>
        <dbReference type="Pfam" id="PF14676"/>
    </source>
</evidence>
<evidence type="ECO:0000259" key="8">
    <source>
        <dbReference type="Pfam" id="PF14680"/>
    </source>
</evidence>
<dbReference type="EMBL" id="JBJQND010000010">
    <property type="protein sequence ID" value="KAL3863875.1"/>
    <property type="molecule type" value="Genomic_DNA"/>
</dbReference>
<dbReference type="InterPro" id="IPR029313">
    <property type="entry name" value="FANCI_S3"/>
</dbReference>
<dbReference type="InterPro" id="IPR029312">
    <property type="entry name" value="FANCI_HD2"/>
</dbReference>
<organism evidence="9 10">
    <name type="scientific">Sinanodonta woodiana</name>
    <name type="common">Chinese pond mussel</name>
    <name type="synonym">Anodonta woodiana</name>
    <dbReference type="NCBI Taxonomy" id="1069815"/>
    <lineage>
        <taxon>Eukaryota</taxon>
        <taxon>Metazoa</taxon>
        <taxon>Spiralia</taxon>
        <taxon>Lophotrochozoa</taxon>
        <taxon>Mollusca</taxon>
        <taxon>Bivalvia</taxon>
        <taxon>Autobranchia</taxon>
        <taxon>Heteroconchia</taxon>
        <taxon>Palaeoheterodonta</taxon>
        <taxon>Unionida</taxon>
        <taxon>Unionoidea</taxon>
        <taxon>Unionidae</taxon>
        <taxon>Unioninae</taxon>
        <taxon>Sinanodonta</taxon>
    </lineage>
</organism>
<name>A0ABD3VU32_SINWO</name>
<reference evidence="9 10" key="1">
    <citation type="submission" date="2024-11" db="EMBL/GenBank/DDBJ databases">
        <title>Chromosome-level genome assembly of the freshwater bivalve Anodonta woodiana.</title>
        <authorList>
            <person name="Chen X."/>
        </authorList>
    </citation>
    <scope>NUCLEOTIDE SEQUENCE [LARGE SCALE GENOMIC DNA]</scope>
    <source>
        <strain evidence="9">MN2024</strain>
        <tissue evidence="9">Gills</tissue>
    </source>
</reference>
<keyword evidence="10" id="KW-1185">Reference proteome</keyword>